<evidence type="ECO:0000256" key="5">
    <source>
        <dbReference type="SAM" id="Phobius"/>
    </source>
</evidence>
<dbReference type="Gene3D" id="3.40.50.1000">
    <property type="entry name" value="HAD superfamily/HAD-like"/>
    <property type="match status" value="1"/>
</dbReference>
<dbReference type="EMBL" id="BAABBA010000024">
    <property type="protein sequence ID" value="GAA3509391.1"/>
    <property type="molecule type" value="Genomic_DNA"/>
</dbReference>
<feature type="transmembrane region" description="Helical" evidence="5">
    <location>
        <begin position="231"/>
        <end position="250"/>
    </location>
</feature>
<dbReference type="InterPro" id="IPR036412">
    <property type="entry name" value="HAD-like_sf"/>
</dbReference>
<dbReference type="InterPro" id="IPR050582">
    <property type="entry name" value="HAD-like_SerB"/>
</dbReference>
<accession>A0ABP6ULW0</accession>
<dbReference type="Gene3D" id="1.20.1440.100">
    <property type="entry name" value="SG protein - dephosphorylation function"/>
    <property type="match status" value="1"/>
</dbReference>
<dbReference type="Pfam" id="PF12710">
    <property type="entry name" value="HAD"/>
    <property type="match status" value="1"/>
</dbReference>
<evidence type="ECO:0000313" key="6">
    <source>
        <dbReference type="EMBL" id="GAA3509391.1"/>
    </source>
</evidence>
<dbReference type="InterPro" id="IPR023214">
    <property type="entry name" value="HAD_sf"/>
</dbReference>
<dbReference type="InterPro" id="IPR006385">
    <property type="entry name" value="HAD_hydro_SerB1"/>
</dbReference>
<evidence type="ECO:0000256" key="2">
    <source>
        <dbReference type="ARBA" id="ARBA00022723"/>
    </source>
</evidence>
<keyword evidence="2" id="KW-0479">Metal-binding</keyword>
<keyword evidence="7" id="KW-1185">Reference proteome</keyword>
<dbReference type="GO" id="GO:0016787">
    <property type="term" value="F:hydrolase activity"/>
    <property type="evidence" value="ECO:0007669"/>
    <property type="project" value="UniProtKB-KW"/>
</dbReference>
<keyword evidence="3 6" id="KW-0378">Hydrolase</keyword>
<dbReference type="PANTHER" id="PTHR43344">
    <property type="entry name" value="PHOSPHOSERINE PHOSPHATASE"/>
    <property type="match status" value="1"/>
</dbReference>
<evidence type="ECO:0000256" key="4">
    <source>
        <dbReference type="ARBA" id="ARBA00022842"/>
    </source>
</evidence>
<dbReference type="CDD" id="cd02612">
    <property type="entry name" value="HAD_PGPPase"/>
    <property type="match status" value="1"/>
</dbReference>
<dbReference type="PANTHER" id="PTHR43344:SF13">
    <property type="entry name" value="PHOSPHATASE RV3661-RELATED"/>
    <property type="match status" value="1"/>
</dbReference>
<evidence type="ECO:0000256" key="1">
    <source>
        <dbReference type="ARBA" id="ARBA00009184"/>
    </source>
</evidence>
<keyword evidence="5" id="KW-0472">Membrane</keyword>
<comment type="caution">
    <text evidence="6">The sequence shown here is derived from an EMBL/GenBank/DDBJ whole genome shotgun (WGS) entry which is preliminary data.</text>
</comment>
<proteinExistence type="inferred from homology"/>
<dbReference type="NCBIfam" id="TIGR01490">
    <property type="entry name" value="HAD-SF-IB-hyp1"/>
    <property type="match status" value="1"/>
</dbReference>
<dbReference type="NCBIfam" id="TIGR01488">
    <property type="entry name" value="HAD-SF-IB"/>
    <property type="match status" value="1"/>
</dbReference>
<keyword evidence="5" id="KW-0812">Transmembrane</keyword>
<keyword evidence="5" id="KW-1133">Transmembrane helix</keyword>
<dbReference type="RefSeq" id="WP_345044268.1">
    <property type="nucleotide sequence ID" value="NZ_BAABBA010000024.1"/>
</dbReference>
<evidence type="ECO:0000313" key="7">
    <source>
        <dbReference type="Proteomes" id="UP001499841"/>
    </source>
</evidence>
<organism evidence="6 7">
    <name type="scientific">Georgenia daeguensis</name>
    <dbReference type="NCBI Taxonomy" id="908355"/>
    <lineage>
        <taxon>Bacteria</taxon>
        <taxon>Bacillati</taxon>
        <taxon>Actinomycetota</taxon>
        <taxon>Actinomycetes</taxon>
        <taxon>Micrococcales</taxon>
        <taxon>Bogoriellaceae</taxon>
        <taxon>Georgenia</taxon>
    </lineage>
</organism>
<evidence type="ECO:0000256" key="3">
    <source>
        <dbReference type="ARBA" id="ARBA00022801"/>
    </source>
</evidence>
<dbReference type="SUPFAM" id="SSF56784">
    <property type="entry name" value="HAD-like"/>
    <property type="match status" value="1"/>
</dbReference>
<comment type="similarity">
    <text evidence="1">Belongs to the HAD-like hydrolase superfamily. SerB family.</text>
</comment>
<protein>
    <submittedName>
        <fullName evidence="6">HAD family hydrolase</fullName>
    </submittedName>
</protein>
<keyword evidence="4" id="KW-0460">Magnesium</keyword>
<reference evidence="7" key="1">
    <citation type="journal article" date="2019" name="Int. J. Syst. Evol. Microbiol.">
        <title>The Global Catalogue of Microorganisms (GCM) 10K type strain sequencing project: providing services to taxonomists for standard genome sequencing and annotation.</title>
        <authorList>
            <consortium name="The Broad Institute Genomics Platform"/>
            <consortium name="The Broad Institute Genome Sequencing Center for Infectious Disease"/>
            <person name="Wu L."/>
            <person name="Ma J."/>
        </authorList>
    </citation>
    <scope>NUCLEOTIDE SEQUENCE [LARGE SCALE GENOMIC DNA]</scope>
    <source>
        <strain evidence="7">JCM 17459</strain>
    </source>
</reference>
<sequence>MTRTAAFFDLDKTVLATPSSLALARPLLAAGLLTRADLARSASAQLAYVLVAADHRRSERVREQLSRMVDGWEVTRLQEVVEKAITTFVEPHVYLEAIELITRHHAEGADVVIVSASSDDVVAPIARLVGADHVVASRMAVVDGRYTGAIEYYAYGPAKAAALRDLAETHGYDLARCWAYTDSVTDLPMLEAVGHPVAVNPDRALHRLARRRGWEVRRFARPVPLLPRRQLSAGLLALCAAAGLAGWWLIHRSRRRSRGRPGRPA</sequence>
<name>A0ABP6ULW0_9MICO</name>
<gene>
    <name evidence="6" type="ORF">GCM10022262_35870</name>
</gene>
<dbReference type="Proteomes" id="UP001499841">
    <property type="component" value="Unassembled WGS sequence"/>
</dbReference>